<evidence type="ECO:0000313" key="1">
    <source>
        <dbReference type="EMBL" id="KAA6370725.1"/>
    </source>
</evidence>
<gene>
    <name evidence="1" type="ORF">EZS28_033748</name>
</gene>
<dbReference type="AlphaFoldDB" id="A0A5J4ULY0"/>
<comment type="caution">
    <text evidence="1">The sequence shown here is derived from an EMBL/GenBank/DDBJ whole genome shotgun (WGS) entry which is preliminary data.</text>
</comment>
<dbReference type="Proteomes" id="UP000324800">
    <property type="component" value="Unassembled WGS sequence"/>
</dbReference>
<reference evidence="1 2" key="1">
    <citation type="submission" date="2019-03" db="EMBL/GenBank/DDBJ databases">
        <title>Single cell metagenomics reveals metabolic interactions within the superorganism composed of flagellate Streblomastix strix and complex community of Bacteroidetes bacteria on its surface.</title>
        <authorList>
            <person name="Treitli S.C."/>
            <person name="Kolisko M."/>
            <person name="Husnik F."/>
            <person name="Keeling P."/>
            <person name="Hampl V."/>
        </authorList>
    </citation>
    <scope>NUCLEOTIDE SEQUENCE [LARGE SCALE GENOMIC DNA]</scope>
    <source>
        <strain evidence="1">ST1C</strain>
    </source>
</reference>
<sequence length="72" mass="8159">MGLSTKTRANCSKMTEKVGVAKLKSIEDMKVAQGIRAIFEEIMKVDAEKADMLNYHLNPIQIEKLFEEISWG</sequence>
<evidence type="ECO:0000313" key="2">
    <source>
        <dbReference type="Proteomes" id="UP000324800"/>
    </source>
</evidence>
<protein>
    <submittedName>
        <fullName evidence="1">Uncharacterized protein</fullName>
    </submittedName>
</protein>
<accession>A0A5J4ULY0</accession>
<organism evidence="1 2">
    <name type="scientific">Streblomastix strix</name>
    <dbReference type="NCBI Taxonomy" id="222440"/>
    <lineage>
        <taxon>Eukaryota</taxon>
        <taxon>Metamonada</taxon>
        <taxon>Preaxostyla</taxon>
        <taxon>Oxymonadida</taxon>
        <taxon>Streblomastigidae</taxon>
        <taxon>Streblomastix</taxon>
    </lineage>
</organism>
<dbReference type="EMBL" id="SNRW01015119">
    <property type="protein sequence ID" value="KAA6370725.1"/>
    <property type="molecule type" value="Genomic_DNA"/>
</dbReference>
<proteinExistence type="predicted"/>
<name>A0A5J4ULY0_9EUKA</name>